<dbReference type="FunFam" id="3.40.50.720:FF:000083">
    <property type="entry name" value="Bifunctional aspartokinase/homoserine dehydrogenase"/>
    <property type="match status" value="1"/>
</dbReference>
<dbReference type="PANTHER" id="PTHR43070">
    <property type="match status" value="1"/>
</dbReference>
<keyword evidence="11" id="KW-0808">Transferase</keyword>
<keyword evidence="16" id="KW-0067">ATP-binding</keyword>
<dbReference type="SUPFAM" id="SSF51735">
    <property type="entry name" value="NAD(P)-binding Rossmann-fold domains"/>
    <property type="match status" value="1"/>
</dbReference>
<evidence type="ECO:0000256" key="6">
    <source>
        <dbReference type="ARBA" id="ARBA00005139"/>
    </source>
</evidence>
<keyword evidence="15 33" id="KW-0418">Kinase</keyword>
<evidence type="ECO:0000256" key="17">
    <source>
        <dbReference type="ARBA" id="ARBA00022857"/>
    </source>
</evidence>
<evidence type="ECO:0000256" key="19">
    <source>
        <dbReference type="ARBA" id="ARBA00023027"/>
    </source>
</evidence>
<evidence type="ECO:0000256" key="28">
    <source>
        <dbReference type="PIRSR" id="PIRSR036497-1"/>
    </source>
</evidence>
<name>A0A508AWI8_9GAMM</name>
<dbReference type="GO" id="GO:0009086">
    <property type="term" value="P:methionine biosynthetic process"/>
    <property type="evidence" value="ECO:0007669"/>
    <property type="project" value="UniProtKB-KW"/>
</dbReference>
<evidence type="ECO:0000313" key="34">
    <source>
        <dbReference type="Proteomes" id="UP000320431"/>
    </source>
</evidence>
<keyword evidence="14" id="KW-0547">Nucleotide-binding</keyword>
<evidence type="ECO:0000256" key="29">
    <source>
        <dbReference type="PIRSR" id="PIRSR036497-2"/>
    </source>
</evidence>
<evidence type="ECO:0000256" key="10">
    <source>
        <dbReference type="ARBA" id="ARBA00022605"/>
    </source>
</evidence>
<dbReference type="Pfam" id="PF03447">
    <property type="entry name" value="NAD_binding_3"/>
    <property type="match status" value="1"/>
</dbReference>
<dbReference type="GO" id="GO:0005524">
    <property type="term" value="F:ATP binding"/>
    <property type="evidence" value="ECO:0007669"/>
    <property type="project" value="UniProtKB-KW"/>
</dbReference>
<keyword evidence="23" id="KW-0511">Multifunctional enzyme</keyword>
<evidence type="ECO:0000256" key="11">
    <source>
        <dbReference type="ARBA" id="ARBA00022679"/>
    </source>
</evidence>
<evidence type="ECO:0000256" key="22">
    <source>
        <dbReference type="ARBA" id="ARBA00023167"/>
    </source>
</evidence>
<comment type="caution">
    <text evidence="33">The sequence shown here is derived from an EMBL/GenBank/DDBJ whole genome shotgun (WGS) entry which is preliminary data.</text>
</comment>
<keyword evidence="19" id="KW-0520">NAD</keyword>
<reference evidence="33 34" key="1">
    <citation type="submission" date="2019-10" db="EMBL/GenBank/DDBJ databases">
        <title>Lysobacter alkalisoli sp. nov., isolated from saline-alkaline soil.</title>
        <authorList>
            <person name="Sun J.-Q."/>
        </authorList>
    </citation>
    <scope>NUCLEOTIDE SEQUENCE [LARGE SCALE GENOMIC DNA]</scope>
    <source>
        <strain evidence="33 34">KCTC 42381</strain>
    </source>
</reference>
<comment type="catalytic activity">
    <reaction evidence="26">
        <text>L-homoserine + NADP(+) = L-aspartate 4-semialdehyde + NADPH + H(+)</text>
        <dbReference type="Rhea" id="RHEA:15761"/>
        <dbReference type="ChEBI" id="CHEBI:15378"/>
        <dbReference type="ChEBI" id="CHEBI:57476"/>
        <dbReference type="ChEBI" id="CHEBI:57783"/>
        <dbReference type="ChEBI" id="CHEBI:58349"/>
        <dbReference type="ChEBI" id="CHEBI:537519"/>
        <dbReference type="EC" id="1.1.1.3"/>
    </reaction>
    <physiologicalReaction direction="right-to-left" evidence="26">
        <dbReference type="Rhea" id="RHEA:15763"/>
    </physiologicalReaction>
</comment>
<evidence type="ECO:0000256" key="16">
    <source>
        <dbReference type="ARBA" id="ARBA00022840"/>
    </source>
</evidence>
<evidence type="ECO:0000259" key="31">
    <source>
        <dbReference type="Pfam" id="PF00742"/>
    </source>
</evidence>
<dbReference type="InterPro" id="IPR019811">
    <property type="entry name" value="HDH_CS"/>
</dbReference>
<dbReference type="GO" id="GO:0046872">
    <property type="term" value="F:metal ion binding"/>
    <property type="evidence" value="ECO:0007669"/>
    <property type="project" value="UniProtKB-KW"/>
</dbReference>
<feature type="domain" description="Aspartate/homoserine dehydrogenase NAD-binding" evidence="32">
    <location>
        <begin position="27"/>
        <end position="160"/>
    </location>
</feature>
<comment type="similarity">
    <text evidence="7 30">Belongs to the homoserine dehydrogenase family.</text>
</comment>
<feature type="binding site" evidence="29">
    <location>
        <position position="139"/>
    </location>
    <ligand>
        <name>NADPH</name>
        <dbReference type="ChEBI" id="CHEBI:57783"/>
    </ligand>
</feature>
<dbReference type="UniPathway" id="UPA00050">
    <property type="reaction ID" value="UER00063"/>
</dbReference>
<keyword evidence="22" id="KW-0486">Methionine biosynthesis</keyword>
<dbReference type="InterPro" id="IPR001342">
    <property type="entry name" value="HDH_cat"/>
</dbReference>
<organism evidence="33 34">
    <name type="scientific">Marilutibacter maris</name>
    <dbReference type="NCBI Taxonomy" id="1605891"/>
    <lineage>
        <taxon>Bacteria</taxon>
        <taxon>Pseudomonadati</taxon>
        <taxon>Pseudomonadota</taxon>
        <taxon>Gammaproteobacteria</taxon>
        <taxon>Lysobacterales</taxon>
        <taxon>Lysobacteraceae</taxon>
        <taxon>Marilutibacter</taxon>
    </lineage>
</organism>
<comment type="pathway">
    <text evidence="4">Amino-acid biosynthesis; L-threonine biosynthesis; L-threonine from L-aspartate: step 3/5.</text>
</comment>
<evidence type="ECO:0000256" key="3">
    <source>
        <dbReference type="ARBA" id="ARBA00004986"/>
    </source>
</evidence>
<keyword evidence="12" id="KW-0791">Threonine biosynthesis</keyword>
<dbReference type="PIRSF" id="PIRSF036497">
    <property type="entry name" value="HDH_short"/>
    <property type="match status" value="1"/>
</dbReference>
<evidence type="ECO:0000256" key="14">
    <source>
        <dbReference type="ARBA" id="ARBA00022741"/>
    </source>
</evidence>
<evidence type="ECO:0000256" key="9">
    <source>
        <dbReference type="ARBA" id="ARBA00010046"/>
    </source>
</evidence>
<keyword evidence="21" id="KW-0457">Lysine biosynthesis</keyword>
<evidence type="ECO:0000256" key="25">
    <source>
        <dbReference type="ARBA" id="ARBA00048561"/>
    </source>
</evidence>
<evidence type="ECO:0000256" key="5">
    <source>
        <dbReference type="ARBA" id="ARBA00005062"/>
    </source>
</evidence>
<evidence type="ECO:0000256" key="21">
    <source>
        <dbReference type="ARBA" id="ARBA00023154"/>
    </source>
</evidence>
<dbReference type="InterPro" id="IPR011147">
    <property type="entry name" value="Bifunc_Aspkin/hSer_DH"/>
</dbReference>
<keyword evidence="13" id="KW-0479">Metal-binding</keyword>
<comment type="similarity">
    <text evidence="9">In the N-terminal section; belongs to the aspartokinase family.</text>
</comment>
<comment type="catalytic activity">
    <reaction evidence="27">
        <text>L-homoserine + NAD(+) = L-aspartate 4-semialdehyde + NADH + H(+)</text>
        <dbReference type="Rhea" id="RHEA:15757"/>
        <dbReference type="ChEBI" id="CHEBI:15378"/>
        <dbReference type="ChEBI" id="CHEBI:57476"/>
        <dbReference type="ChEBI" id="CHEBI:57540"/>
        <dbReference type="ChEBI" id="CHEBI:57945"/>
        <dbReference type="ChEBI" id="CHEBI:537519"/>
        <dbReference type="EC" id="1.1.1.3"/>
    </reaction>
    <physiologicalReaction direction="right-to-left" evidence="27">
        <dbReference type="Rhea" id="RHEA:15759"/>
    </physiologicalReaction>
</comment>
<feature type="non-terminal residue" evidence="33">
    <location>
        <position position="1"/>
    </location>
</feature>
<dbReference type="InterPro" id="IPR036291">
    <property type="entry name" value="NAD(P)-bd_dom_sf"/>
</dbReference>
<comment type="catalytic activity">
    <reaction evidence="25">
        <text>L-aspartate + ATP = 4-phospho-L-aspartate + ADP</text>
        <dbReference type="Rhea" id="RHEA:23776"/>
        <dbReference type="ChEBI" id="CHEBI:29991"/>
        <dbReference type="ChEBI" id="CHEBI:30616"/>
        <dbReference type="ChEBI" id="CHEBI:57535"/>
        <dbReference type="ChEBI" id="CHEBI:456216"/>
        <dbReference type="EC" id="2.7.2.4"/>
    </reaction>
    <physiologicalReaction direction="left-to-right" evidence="25">
        <dbReference type="Rhea" id="RHEA:23777"/>
    </physiologicalReaction>
</comment>
<evidence type="ECO:0000256" key="24">
    <source>
        <dbReference type="ARBA" id="ARBA00044938"/>
    </source>
</evidence>
<evidence type="ECO:0000256" key="7">
    <source>
        <dbReference type="ARBA" id="ARBA00006753"/>
    </source>
</evidence>
<evidence type="ECO:0000256" key="30">
    <source>
        <dbReference type="RuleBase" id="RU004171"/>
    </source>
</evidence>
<dbReference type="SUPFAM" id="SSF55347">
    <property type="entry name" value="Glyceraldehyde-3-phosphate dehydrogenase-like, C-terminal domain"/>
    <property type="match status" value="1"/>
</dbReference>
<keyword evidence="10" id="KW-0028">Amino-acid biosynthesis</keyword>
<dbReference type="AlphaFoldDB" id="A0A508AWI8"/>
<dbReference type="GO" id="GO:0009088">
    <property type="term" value="P:threonine biosynthetic process"/>
    <property type="evidence" value="ECO:0007669"/>
    <property type="project" value="UniProtKB-UniPathway"/>
</dbReference>
<keyword evidence="20" id="KW-0915">Sodium</keyword>
<comment type="cofactor">
    <cofactor evidence="1">
        <name>a metal cation</name>
        <dbReference type="ChEBI" id="CHEBI:25213"/>
    </cofactor>
</comment>
<dbReference type="Pfam" id="PF00742">
    <property type="entry name" value="Homoserine_dh"/>
    <property type="match status" value="1"/>
</dbReference>
<dbReference type="UniPathway" id="UPA00051">
    <property type="reaction ID" value="UER00465"/>
</dbReference>
<feature type="domain" description="Homoserine dehydrogenase catalytic" evidence="31">
    <location>
        <begin position="173"/>
        <end position="369"/>
    </location>
</feature>
<dbReference type="GO" id="GO:0009090">
    <property type="term" value="P:homoserine biosynthetic process"/>
    <property type="evidence" value="ECO:0007669"/>
    <property type="project" value="UniProtKB-ARBA"/>
</dbReference>
<sequence>GDAQRGLRAAHAAFWLSPQTLSVGLIGPGNVGRTLLQQLAEAAPRFAAGALHGQNLDLRVRAIANSRQMLLDPRTLDPASAADDLRDVGEPLDLQRFVAHVRAEHLPHAMIVDCSGSDAVAAHYAEWLAAGIHVVTPNKHAGSGPLPRFQAIRRASRGGGQFRYEATVGAGLPVIRTLRDLIDTGDVLHEVEGLFSGTLAWLFNRFDGSAPFSELVLEARKLGYTEPDPRDDLSGMDVARKLVILAREAGRELSLEDVAIENLVPEPLRALDLDAFLARIDELDAPLQARLEAARADGGKLRYLARLDRDGRADVSLVVPPAGHASLYGRLTDNLIQFRTLRYPDNPLVVQGPGAGPEVTAAGVFGDILAIAQTLN</sequence>
<evidence type="ECO:0000256" key="15">
    <source>
        <dbReference type="ARBA" id="ARBA00022777"/>
    </source>
</evidence>
<feature type="active site" description="Proton donor" evidence="28">
    <location>
        <position position="241"/>
    </location>
</feature>
<dbReference type="PANTHER" id="PTHR43070:SF5">
    <property type="entry name" value="HOMOSERINE DEHYDROGENASE"/>
    <property type="match status" value="1"/>
</dbReference>
<keyword evidence="18" id="KW-0560">Oxidoreductase</keyword>
<feature type="binding site" evidence="29">
    <location>
        <position position="226"/>
    </location>
    <ligand>
        <name>L-homoserine</name>
        <dbReference type="ChEBI" id="CHEBI:57476"/>
    </ligand>
</feature>
<dbReference type="GO" id="GO:0050661">
    <property type="term" value="F:NADP binding"/>
    <property type="evidence" value="ECO:0007669"/>
    <property type="project" value="InterPro"/>
</dbReference>
<evidence type="ECO:0000256" key="20">
    <source>
        <dbReference type="ARBA" id="ARBA00023053"/>
    </source>
</evidence>
<evidence type="ECO:0000256" key="4">
    <source>
        <dbReference type="ARBA" id="ARBA00005056"/>
    </source>
</evidence>
<evidence type="ECO:0000256" key="1">
    <source>
        <dbReference type="ARBA" id="ARBA00001920"/>
    </source>
</evidence>
<dbReference type="GO" id="GO:0004072">
    <property type="term" value="F:aspartate kinase activity"/>
    <property type="evidence" value="ECO:0007669"/>
    <property type="project" value="UniProtKB-EC"/>
</dbReference>
<evidence type="ECO:0000256" key="26">
    <source>
        <dbReference type="ARBA" id="ARBA00048841"/>
    </source>
</evidence>
<dbReference type="Proteomes" id="UP000320431">
    <property type="component" value="Unassembled WGS sequence"/>
</dbReference>
<accession>A0A508AWI8</accession>
<evidence type="ECO:0000256" key="27">
    <source>
        <dbReference type="ARBA" id="ARBA00049031"/>
    </source>
</evidence>
<dbReference type="GO" id="GO:0009089">
    <property type="term" value="P:lysine biosynthetic process via diaminopimelate"/>
    <property type="evidence" value="ECO:0007669"/>
    <property type="project" value="UniProtKB-ARBA"/>
</dbReference>
<keyword evidence="17 29" id="KW-0521">NADP</keyword>
<comment type="pathway">
    <text evidence="2">Amino-acid biosynthesis; L-lysine biosynthesis via DAP pathway; (S)-tetrahydrodipicolinate from L-aspartate: step 1/4.</text>
</comment>
<comment type="similarity">
    <text evidence="8">In the C-terminal section; belongs to the homoserine dehydrogenase family.</text>
</comment>
<dbReference type="EMBL" id="VICD02000065">
    <property type="protein sequence ID" value="KAB8196154.1"/>
    <property type="molecule type" value="Genomic_DNA"/>
</dbReference>
<dbReference type="FunFam" id="3.30.360.10:FF:000006">
    <property type="entry name" value="Bifunctional aspartokinase/homoserine dehydrogenase"/>
    <property type="match status" value="1"/>
</dbReference>
<evidence type="ECO:0000256" key="18">
    <source>
        <dbReference type="ARBA" id="ARBA00023002"/>
    </source>
</evidence>
<proteinExistence type="inferred from homology"/>
<evidence type="ECO:0000256" key="23">
    <source>
        <dbReference type="ARBA" id="ARBA00023268"/>
    </source>
</evidence>
<dbReference type="GO" id="GO:0004412">
    <property type="term" value="F:homoserine dehydrogenase activity"/>
    <property type="evidence" value="ECO:0007669"/>
    <property type="project" value="UniProtKB-EC"/>
</dbReference>
<evidence type="ECO:0000256" key="12">
    <source>
        <dbReference type="ARBA" id="ARBA00022697"/>
    </source>
</evidence>
<protein>
    <submittedName>
        <fullName evidence="33">Bifunctional aspartate kinase/homoserine dehydrogenase I</fullName>
    </submittedName>
</protein>
<comment type="function">
    <text evidence="24">Bifunctional aspartate kinase and homoserine dehydrogenase that catalyzes the first and the third steps toward the synthesis of lysine, methionine and threonine from aspartate.</text>
</comment>
<feature type="binding site" evidence="29">
    <location>
        <begin position="27"/>
        <end position="32"/>
    </location>
    <ligand>
        <name>NADP(+)</name>
        <dbReference type="ChEBI" id="CHEBI:58349"/>
    </ligand>
</feature>
<evidence type="ECO:0000256" key="13">
    <source>
        <dbReference type="ARBA" id="ARBA00022723"/>
    </source>
</evidence>
<comment type="pathway">
    <text evidence="5">Amino-acid biosynthesis; L-methionine biosynthesis via de novo pathway; L-homoserine from L-aspartate: step 3/3.</text>
</comment>
<dbReference type="InterPro" id="IPR005106">
    <property type="entry name" value="Asp/hSer_DH_NAD-bd"/>
</dbReference>
<dbReference type="InterPro" id="IPR022697">
    <property type="entry name" value="HDH_short"/>
</dbReference>
<comment type="pathway">
    <text evidence="6">Amino-acid biosynthesis; L-threonine biosynthesis; L-threonine from L-aspartate: step 1/5.</text>
</comment>
<evidence type="ECO:0000256" key="2">
    <source>
        <dbReference type="ARBA" id="ARBA00004766"/>
    </source>
</evidence>
<evidence type="ECO:0000256" key="8">
    <source>
        <dbReference type="ARBA" id="ARBA00007952"/>
    </source>
</evidence>
<comment type="pathway">
    <text evidence="3">Amino-acid biosynthesis; L-methionine biosynthesis via de novo pathway; L-homoserine from L-aspartate: step 1/3.</text>
</comment>
<dbReference type="Gene3D" id="3.40.50.720">
    <property type="entry name" value="NAD(P)-binding Rossmann-like Domain"/>
    <property type="match status" value="1"/>
</dbReference>
<evidence type="ECO:0000313" key="33">
    <source>
        <dbReference type="EMBL" id="KAB8196154.1"/>
    </source>
</evidence>
<evidence type="ECO:0000259" key="32">
    <source>
        <dbReference type="Pfam" id="PF03447"/>
    </source>
</evidence>
<gene>
    <name evidence="33" type="ORF">FKV24_004675</name>
</gene>
<dbReference type="PROSITE" id="PS01042">
    <property type="entry name" value="HOMOSER_DHGENASE"/>
    <property type="match status" value="1"/>
</dbReference>
<dbReference type="Gene3D" id="3.30.360.10">
    <property type="entry name" value="Dihydrodipicolinate Reductase, domain 2"/>
    <property type="match status" value="1"/>
</dbReference>